<comment type="caution">
    <text evidence="1">The sequence shown here is derived from an EMBL/GenBank/DDBJ whole genome shotgun (WGS) entry which is preliminary data.</text>
</comment>
<dbReference type="EMBL" id="WHPF01000006">
    <property type="protein sequence ID" value="NNV55671.1"/>
    <property type="molecule type" value="Genomic_DNA"/>
</dbReference>
<proteinExistence type="predicted"/>
<keyword evidence="2" id="KW-1185">Reference proteome</keyword>
<keyword evidence="1" id="KW-0378">Hydrolase</keyword>
<dbReference type="Gene3D" id="3.40.50.1820">
    <property type="entry name" value="alpha/beta hydrolase"/>
    <property type="match status" value="1"/>
</dbReference>
<dbReference type="AlphaFoldDB" id="A0A8J8JWU5"/>
<dbReference type="InterPro" id="IPR029058">
    <property type="entry name" value="AB_hydrolase_fold"/>
</dbReference>
<sequence length="175" mass="19451">MNHYFIIPGLGNSGPEHWQTYFETTSDNFIRIQQKEWDAPACLDWVNTIEAALKGYDLSKVILIGHSLGCTTIAHWYAQFGKTIKGALLVAPSDIEATIYNFPATGFAPIPLGKMEFKTIVVASTNDPWVSLERAAYFAECWGSDFINIGEAGHINAEAGFYKWQQGLDVLSQLD</sequence>
<evidence type="ECO:0000313" key="1">
    <source>
        <dbReference type="EMBL" id="NNV55671.1"/>
    </source>
</evidence>
<dbReference type="Proteomes" id="UP000598971">
    <property type="component" value="Unassembled WGS sequence"/>
</dbReference>
<dbReference type="SUPFAM" id="SSF53474">
    <property type="entry name" value="alpha/beta-Hydrolases"/>
    <property type="match status" value="1"/>
</dbReference>
<dbReference type="Pfam" id="PF06821">
    <property type="entry name" value="Ser_hydrolase"/>
    <property type="match status" value="1"/>
</dbReference>
<dbReference type="InterPro" id="IPR010662">
    <property type="entry name" value="RBBP9/YdeN"/>
</dbReference>
<name>A0A8J8JWU5_9BACT</name>
<protein>
    <submittedName>
        <fullName evidence="1">Alpha/beta fold hydrolase</fullName>
    </submittedName>
</protein>
<evidence type="ECO:0000313" key="2">
    <source>
        <dbReference type="Proteomes" id="UP000598971"/>
    </source>
</evidence>
<dbReference type="GO" id="GO:0016787">
    <property type="term" value="F:hydrolase activity"/>
    <property type="evidence" value="ECO:0007669"/>
    <property type="project" value="UniProtKB-KW"/>
</dbReference>
<accession>A0A8J8JWU5</accession>
<gene>
    <name evidence="1" type="ORF">GD597_09385</name>
</gene>
<organism evidence="1 2">
    <name type="scientific">Limnovirga soli</name>
    <dbReference type="NCBI Taxonomy" id="2656915"/>
    <lineage>
        <taxon>Bacteria</taxon>
        <taxon>Pseudomonadati</taxon>
        <taxon>Bacteroidota</taxon>
        <taxon>Chitinophagia</taxon>
        <taxon>Chitinophagales</taxon>
        <taxon>Chitinophagaceae</taxon>
        <taxon>Limnovirga</taxon>
    </lineage>
</organism>
<reference evidence="1" key="1">
    <citation type="submission" date="2019-10" db="EMBL/GenBank/DDBJ databases">
        <title>Draft genome sequence of Panacibacter sp. KCS-6.</title>
        <authorList>
            <person name="Yim K.J."/>
        </authorList>
    </citation>
    <scope>NUCLEOTIDE SEQUENCE</scope>
    <source>
        <strain evidence="1">KCS-6</strain>
    </source>
</reference>
<dbReference type="RefSeq" id="WP_171607604.1">
    <property type="nucleotide sequence ID" value="NZ_WHPF01000006.1"/>
</dbReference>